<reference evidence="2 3" key="2">
    <citation type="submission" date="2017-10" db="EMBL/GenBank/DDBJ databases">
        <title>Extensive intraspecific genome diversity in a model arbuscular mycorrhizal fungus.</title>
        <authorList>
            <person name="Chen E.C.H."/>
            <person name="Morin E."/>
            <person name="Baudet D."/>
            <person name="Noel J."/>
            <person name="Ndikumana S."/>
            <person name="Charron P."/>
            <person name="St-Onge C."/>
            <person name="Giorgi J."/>
            <person name="Grigoriev I.V."/>
            <person name="Roux C."/>
            <person name="Martin F.M."/>
            <person name="Corradi N."/>
        </authorList>
    </citation>
    <scope>NUCLEOTIDE SEQUENCE [LARGE SCALE GENOMIC DNA]</scope>
    <source>
        <strain evidence="2 3">C2</strain>
    </source>
</reference>
<feature type="compositionally biased region" description="Gly residues" evidence="1">
    <location>
        <begin position="28"/>
        <end position="38"/>
    </location>
</feature>
<proteinExistence type="predicted"/>
<evidence type="ECO:0000313" key="2">
    <source>
        <dbReference type="EMBL" id="PKK71987.1"/>
    </source>
</evidence>
<feature type="compositionally biased region" description="Polar residues" evidence="1">
    <location>
        <begin position="60"/>
        <end position="71"/>
    </location>
</feature>
<feature type="compositionally biased region" description="Basic and acidic residues" evidence="1">
    <location>
        <begin position="144"/>
        <end position="153"/>
    </location>
</feature>
<evidence type="ECO:0000256" key="1">
    <source>
        <dbReference type="SAM" id="MobiDB-lite"/>
    </source>
</evidence>
<feature type="compositionally biased region" description="Polar residues" evidence="1">
    <location>
        <begin position="42"/>
        <end position="53"/>
    </location>
</feature>
<protein>
    <submittedName>
        <fullName evidence="2">Uncharacterized protein</fullName>
    </submittedName>
</protein>
<dbReference type="AlphaFoldDB" id="A0A2N1NDI9"/>
<sequence>MTRLRKSQKNTVQNETEATRGRKDGGRQGRGCGHGCGHCHGSKNQSIESSNAGRSEAHKAQSSKSSLNVITISEDEPESALYDDAPYDFSVSEQLQLKDKPFKLDCSAIIDNSTKIYEDSREIEAISESDGDGDNIEDSGESSKSSDENYGERRKTRQLVTSHDSKKGNMTSSNSIEIDWSSFTHSFIRIDDPLFSQDTVPSRYNEP</sequence>
<name>A0A2N1NDI9_9GLOM</name>
<dbReference type="VEuPathDB" id="FungiDB:FUN_014457"/>
<feature type="region of interest" description="Disordered" evidence="1">
    <location>
        <begin position="1"/>
        <end position="71"/>
    </location>
</feature>
<feature type="region of interest" description="Disordered" evidence="1">
    <location>
        <begin position="117"/>
        <end position="174"/>
    </location>
</feature>
<dbReference type="VEuPathDB" id="FungiDB:RhiirA1_474158"/>
<feature type="compositionally biased region" description="Polar residues" evidence="1">
    <location>
        <begin position="158"/>
        <end position="174"/>
    </location>
</feature>
<gene>
    <name evidence="2" type="ORF">RhiirC2_777745</name>
</gene>
<organism evidence="2 3">
    <name type="scientific">Rhizophagus irregularis</name>
    <dbReference type="NCBI Taxonomy" id="588596"/>
    <lineage>
        <taxon>Eukaryota</taxon>
        <taxon>Fungi</taxon>
        <taxon>Fungi incertae sedis</taxon>
        <taxon>Mucoromycota</taxon>
        <taxon>Glomeromycotina</taxon>
        <taxon>Glomeromycetes</taxon>
        <taxon>Glomerales</taxon>
        <taxon>Glomeraceae</taxon>
        <taxon>Rhizophagus</taxon>
    </lineage>
</organism>
<feature type="compositionally biased region" description="Basic and acidic residues" evidence="1">
    <location>
        <begin position="17"/>
        <end position="27"/>
    </location>
</feature>
<reference evidence="2 3" key="1">
    <citation type="submission" date="2016-04" db="EMBL/GenBank/DDBJ databases">
        <title>Genome analyses suggest a sexual origin of heterokaryosis in a supposedly ancient asexual fungus.</title>
        <authorList>
            <person name="Ropars J."/>
            <person name="Sedzielewska K."/>
            <person name="Noel J."/>
            <person name="Charron P."/>
            <person name="Farinelli L."/>
            <person name="Marton T."/>
            <person name="Kruger M."/>
            <person name="Pelin A."/>
            <person name="Brachmann A."/>
            <person name="Corradi N."/>
        </authorList>
    </citation>
    <scope>NUCLEOTIDE SEQUENCE [LARGE SCALE GENOMIC DNA]</scope>
    <source>
        <strain evidence="2 3">C2</strain>
    </source>
</reference>
<dbReference type="Proteomes" id="UP000233469">
    <property type="component" value="Unassembled WGS sequence"/>
</dbReference>
<feature type="compositionally biased region" description="Acidic residues" evidence="1">
    <location>
        <begin position="125"/>
        <end position="140"/>
    </location>
</feature>
<evidence type="ECO:0000313" key="3">
    <source>
        <dbReference type="Proteomes" id="UP000233469"/>
    </source>
</evidence>
<dbReference type="EMBL" id="LLXL01000469">
    <property type="protein sequence ID" value="PKK71987.1"/>
    <property type="molecule type" value="Genomic_DNA"/>
</dbReference>
<accession>A0A2N1NDI9</accession>
<comment type="caution">
    <text evidence="2">The sequence shown here is derived from an EMBL/GenBank/DDBJ whole genome shotgun (WGS) entry which is preliminary data.</text>
</comment>